<accession>A0A7C3PU48</accession>
<reference evidence="4" key="1">
    <citation type="journal article" date="2020" name="mSystems">
        <title>Genome- and Community-Level Interaction Insights into Carbon Utilization and Element Cycling Functions of Hydrothermarchaeota in Hydrothermal Sediment.</title>
        <authorList>
            <person name="Zhou Z."/>
            <person name="Liu Y."/>
            <person name="Xu W."/>
            <person name="Pan J."/>
            <person name="Luo Z.H."/>
            <person name="Li M."/>
        </authorList>
    </citation>
    <scope>NUCLEOTIDE SEQUENCE [LARGE SCALE GENOMIC DNA]</scope>
    <source>
        <strain evidence="4">SpSt-418</strain>
    </source>
</reference>
<comment type="caution">
    <text evidence="4">The sequence shown here is derived from an EMBL/GenBank/DDBJ whole genome shotgun (WGS) entry which is preliminary data.</text>
</comment>
<protein>
    <submittedName>
        <fullName evidence="4">Methyltransferase domain-containing protein</fullName>
    </submittedName>
</protein>
<dbReference type="Gene3D" id="3.40.50.150">
    <property type="entry name" value="Vaccinia Virus protein VP39"/>
    <property type="match status" value="1"/>
</dbReference>
<feature type="domain" description="Methyltransferase small" evidence="3">
    <location>
        <begin position="86"/>
        <end position="171"/>
    </location>
</feature>
<dbReference type="AlphaFoldDB" id="A0A7C3PU48"/>
<organism evidence="4">
    <name type="scientific">Oscillatoriales cyanobacterium SpSt-418</name>
    <dbReference type="NCBI Taxonomy" id="2282169"/>
    <lineage>
        <taxon>Bacteria</taxon>
        <taxon>Bacillati</taxon>
        <taxon>Cyanobacteriota</taxon>
        <taxon>Cyanophyceae</taxon>
        <taxon>Oscillatoriophycideae</taxon>
        <taxon>Oscillatoriales</taxon>
    </lineage>
</organism>
<dbReference type="InterPro" id="IPR007848">
    <property type="entry name" value="Small_mtfrase_dom"/>
</dbReference>
<dbReference type="PANTHER" id="PTHR47816">
    <property type="entry name" value="RIBOSOMAL RNA SMALL SUBUNIT METHYLTRANSFERASE C"/>
    <property type="match status" value="1"/>
</dbReference>
<dbReference type="InterPro" id="IPR029063">
    <property type="entry name" value="SAM-dependent_MTases_sf"/>
</dbReference>
<dbReference type="PANTHER" id="PTHR47816:SF4">
    <property type="entry name" value="RIBOSOMAL RNA SMALL SUBUNIT METHYLTRANSFERASE C"/>
    <property type="match status" value="1"/>
</dbReference>
<keyword evidence="2 4" id="KW-0808">Transferase</keyword>
<keyword evidence="1 4" id="KW-0489">Methyltransferase</keyword>
<dbReference type="GO" id="GO:0008757">
    <property type="term" value="F:S-adenosylmethionine-dependent methyltransferase activity"/>
    <property type="evidence" value="ECO:0007669"/>
    <property type="project" value="InterPro"/>
</dbReference>
<name>A0A7C3PU48_9CYAN</name>
<dbReference type="InterPro" id="IPR046977">
    <property type="entry name" value="RsmC/RlmG"/>
</dbReference>
<evidence type="ECO:0000256" key="2">
    <source>
        <dbReference type="ARBA" id="ARBA00022679"/>
    </source>
</evidence>
<evidence type="ECO:0000259" key="3">
    <source>
        <dbReference type="Pfam" id="PF05175"/>
    </source>
</evidence>
<sequence length="250" mass="28056">MVICTAIACINLLANVSNLPQKMDYSLRDSVEQDVSFASQHQAFLAKQSRFSFYQVNRLNLITFSNIYHPTPESSSLFLSQAVRKQLQGLDYPKHRLLDLGCGTGVIGLSLKPFVNELHLTDINSKAVLCARINAFINGISAKVYQSDLFNSVPTGGFDIIIFSPPFLQKEIRKEVELCTNDPGGNLFLRFIQEVPYYLSPQGMVFFSYSNLGDLSLLNQIPVGLKLEQLAIERFPEAGTERYAFQLTMQ</sequence>
<evidence type="ECO:0000313" key="4">
    <source>
        <dbReference type="EMBL" id="HFN01282.1"/>
    </source>
</evidence>
<dbReference type="GO" id="GO:0032259">
    <property type="term" value="P:methylation"/>
    <property type="evidence" value="ECO:0007669"/>
    <property type="project" value="UniProtKB-KW"/>
</dbReference>
<dbReference type="Pfam" id="PF05175">
    <property type="entry name" value="MTS"/>
    <property type="match status" value="1"/>
</dbReference>
<dbReference type="SUPFAM" id="SSF53335">
    <property type="entry name" value="S-adenosyl-L-methionine-dependent methyltransferases"/>
    <property type="match status" value="1"/>
</dbReference>
<proteinExistence type="predicted"/>
<dbReference type="EMBL" id="DSRU01000393">
    <property type="protein sequence ID" value="HFN01282.1"/>
    <property type="molecule type" value="Genomic_DNA"/>
</dbReference>
<evidence type="ECO:0000256" key="1">
    <source>
        <dbReference type="ARBA" id="ARBA00022603"/>
    </source>
</evidence>
<gene>
    <name evidence="4" type="ORF">ENR64_26755</name>
</gene>
<dbReference type="CDD" id="cd02440">
    <property type="entry name" value="AdoMet_MTases"/>
    <property type="match status" value="1"/>
</dbReference>